<comment type="similarity">
    <text evidence="7">Belongs to the binding-protein-dependent transport system permease family.</text>
</comment>
<proteinExistence type="inferred from homology"/>
<evidence type="ECO:0000256" key="4">
    <source>
        <dbReference type="ARBA" id="ARBA00022692"/>
    </source>
</evidence>
<name>A0A2D6YJE3_9DELT</name>
<evidence type="ECO:0000313" key="10">
    <source>
        <dbReference type="Proteomes" id="UP000226525"/>
    </source>
</evidence>
<organism evidence="9 10">
    <name type="scientific">SAR324 cluster bacterium</name>
    <dbReference type="NCBI Taxonomy" id="2024889"/>
    <lineage>
        <taxon>Bacteria</taxon>
        <taxon>Deltaproteobacteria</taxon>
        <taxon>SAR324 cluster</taxon>
    </lineage>
</organism>
<dbReference type="InterPro" id="IPR050901">
    <property type="entry name" value="BP-dep_ABC_trans_perm"/>
</dbReference>
<feature type="transmembrane region" description="Helical" evidence="7">
    <location>
        <begin position="12"/>
        <end position="31"/>
    </location>
</feature>
<dbReference type="GO" id="GO:0005886">
    <property type="term" value="C:plasma membrane"/>
    <property type="evidence" value="ECO:0007669"/>
    <property type="project" value="UniProtKB-SubCell"/>
</dbReference>
<evidence type="ECO:0000256" key="3">
    <source>
        <dbReference type="ARBA" id="ARBA00022475"/>
    </source>
</evidence>
<keyword evidence="6 7" id="KW-0472">Membrane</keyword>
<evidence type="ECO:0000313" key="9">
    <source>
        <dbReference type="EMBL" id="MAH63306.1"/>
    </source>
</evidence>
<reference evidence="10" key="1">
    <citation type="submission" date="2017-09" db="EMBL/GenBank/DDBJ databases">
        <title>The Reconstruction of 2,631 Draft Metagenome-Assembled Genomes from the Global Oceans.</title>
        <authorList>
            <person name="Tully B.J."/>
            <person name="Graham E.D."/>
            <person name="Heidelberg J.F."/>
        </authorList>
    </citation>
    <scope>NUCLEOTIDE SEQUENCE [LARGE SCALE GENOMIC DNA]</scope>
</reference>
<dbReference type="GO" id="GO:0055085">
    <property type="term" value="P:transmembrane transport"/>
    <property type="evidence" value="ECO:0007669"/>
    <property type="project" value="InterPro"/>
</dbReference>
<keyword evidence="5 7" id="KW-1133">Transmembrane helix</keyword>
<feature type="transmembrane region" description="Helical" evidence="7">
    <location>
        <begin position="90"/>
        <end position="113"/>
    </location>
</feature>
<dbReference type="AlphaFoldDB" id="A0A2D6YJE3"/>
<dbReference type="InterPro" id="IPR035906">
    <property type="entry name" value="MetI-like_sf"/>
</dbReference>
<sequence length="296" mass="32846">MKRKNLTRYILLYLASALFLVVFIGPFLWLVSSSLQLERQLVKVPIVWLPDPLSLASYKEIFMGAFFDEAVVSSHKISSSYQSRIYLGSFLNSGIIAFSVSFFSVVFGAYAAYPIARLNFRGRYTLLFSILVVRLVPALALAIPIVLFAKKMGMNDNLVTLILINMSFVLPYTIWLLQAYFKTIPTELEDAARMDGCNRFQVANKIIIPLSIPGLTTAGILAFLLSWGEFLFALLITETEQSFTSTVVAAMFANDVDVNYVTIIAAGVLAVIPPVIFALFFQKYIISGLLSGAVKN</sequence>
<keyword evidence="2 7" id="KW-0813">Transport</keyword>
<keyword evidence="3" id="KW-1003">Cell membrane</keyword>
<feature type="transmembrane region" description="Helical" evidence="7">
    <location>
        <begin position="161"/>
        <end position="181"/>
    </location>
</feature>
<comment type="subcellular location">
    <subcellularLocation>
        <location evidence="1 7">Cell membrane</location>
        <topology evidence="1 7">Multi-pass membrane protein</topology>
    </subcellularLocation>
</comment>
<dbReference type="EMBL" id="NZEX01000088">
    <property type="protein sequence ID" value="MAH63306.1"/>
    <property type="molecule type" value="Genomic_DNA"/>
</dbReference>
<feature type="transmembrane region" description="Helical" evidence="7">
    <location>
        <begin position="202"/>
        <end position="225"/>
    </location>
</feature>
<dbReference type="PANTHER" id="PTHR32243:SF18">
    <property type="entry name" value="INNER MEMBRANE ABC TRANSPORTER PERMEASE PROTEIN YCJP"/>
    <property type="match status" value="1"/>
</dbReference>
<dbReference type="Proteomes" id="UP000226525">
    <property type="component" value="Unassembled WGS sequence"/>
</dbReference>
<evidence type="ECO:0000256" key="7">
    <source>
        <dbReference type="RuleBase" id="RU363032"/>
    </source>
</evidence>
<dbReference type="Pfam" id="PF00528">
    <property type="entry name" value="BPD_transp_1"/>
    <property type="match status" value="1"/>
</dbReference>
<feature type="transmembrane region" description="Helical" evidence="7">
    <location>
        <begin position="125"/>
        <end position="149"/>
    </location>
</feature>
<keyword evidence="4 7" id="KW-0812">Transmembrane</keyword>
<dbReference type="CDD" id="cd06261">
    <property type="entry name" value="TM_PBP2"/>
    <property type="match status" value="1"/>
</dbReference>
<evidence type="ECO:0000256" key="5">
    <source>
        <dbReference type="ARBA" id="ARBA00022989"/>
    </source>
</evidence>
<gene>
    <name evidence="9" type="ORF">CMN54_07660</name>
</gene>
<feature type="transmembrane region" description="Helical" evidence="7">
    <location>
        <begin position="260"/>
        <end position="281"/>
    </location>
</feature>
<dbReference type="SUPFAM" id="SSF161098">
    <property type="entry name" value="MetI-like"/>
    <property type="match status" value="1"/>
</dbReference>
<dbReference type="PANTHER" id="PTHR32243">
    <property type="entry name" value="MALTOSE TRANSPORT SYSTEM PERMEASE-RELATED"/>
    <property type="match status" value="1"/>
</dbReference>
<comment type="caution">
    <text evidence="9">The sequence shown here is derived from an EMBL/GenBank/DDBJ whole genome shotgun (WGS) entry which is preliminary data.</text>
</comment>
<evidence type="ECO:0000259" key="8">
    <source>
        <dbReference type="PROSITE" id="PS50928"/>
    </source>
</evidence>
<protein>
    <submittedName>
        <fullName evidence="9">ABC transporter permease</fullName>
    </submittedName>
</protein>
<evidence type="ECO:0000256" key="2">
    <source>
        <dbReference type="ARBA" id="ARBA00022448"/>
    </source>
</evidence>
<dbReference type="PROSITE" id="PS50928">
    <property type="entry name" value="ABC_TM1"/>
    <property type="match status" value="1"/>
</dbReference>
<evidence type="ECO:0000256" key="6">
    <source>
        <dbReference type="ARBA" id="ARBA00023136"/>
    </source>
</evidence>
<accession>A0A2D6YJE3</accession>
<feature type="domain" description="ABC transmembrane type-1" evidence="8">
    <location>
        <begin position="90"/>
        <end position="281"/>
    </location>
</feature>
<dbReference type="Gene3D" id="1.10.3720.10">
    <property type="entry name" value="MetI-like"/>
    <property type="match status" value="1"/>
</dbReference>
<evidence type="ECO:0000256" key="1">
    <source>
        <dbReference type="ARBA" id="ARBA00004651"/>
    </source>
</evidence>
<dbReference type="InterPro" id="IPR000515">
    <property type="entry name" value="MetI-like"/>
</dbReference>